<reference evidence="2 3" key="1">
    <citation type="journal article" date="2023" name="Plants (Basel)">
        <title>Bridging the Gap: Combining Genomics and Transcriptomics Approaches to Understand Stylosanthes scabra, an Orphan Legume from the Brazilian Caatinga.</title>
        <authorList>
            <person name="Ferreira-Neto J.R.C."/>
            <person name="da Silva M.D."/>
            <person name="Binneck E."/>
            <person name="de Melo N.F."/>
            <person name="da Silva R.H."/>
            <person name="de Melo A.L.T.M."/>
            <person name="Pandolfi V."/>
            <person name="Bustamante F.O."/>
            <person name="Brasileiro-Vidal A.C."/>
            <person name="Benko-Iseppon A.M."/>
        </authorList>
    </citation>
    <scope>NUCLEOTIDE SEQUENCE [LARGE SCALE GENOMIC DNA]</scope>
    <source>
        <tissue evidence="2">Leaves</tissue>
    </source>
</reference>
<dbReference type="EMBL" id="JASCZI010152321">
    <property type="protein sequence ID" value="MED6175913.1"/>
    <property type="molecule type" value="Genomic_DNA"/>
</dbReference>
<keyword evidence="3" id="KW-1185">Reference proteome</keyword>
<sequence>MIRHYDDTTFGAGLTTHEARNVGNVGLPEFGTTIPDIGPGRPKSPKDTHIEPFIRRIPKSLFGEALLAHTYLSHKPPTFRLDTSDYADSPKLSKETTQHPRFVIRPTFMVREEK</sequence>
<organism evidence="2 3">
    <name type="scientific">Stylosanthes scabra</name>
    <dbReference type="NCBI Taxonomy" id="79078"/>
    <lineage>
        <taxon>Eukaryota</taxon>
        <taxon>Viridiplantae</taxon>
        <taxon>Streptophyta</taxon>
        <taxon>Embryophyta</taxon>
        <taxon>Tracheophyta</taxon>
        <taxon>Spermatophyta</taxon>
        <taxon>Magnoliopsida</taxon>
        <taxon>eudicotyledons</taxon>
        <taxon>Gunneridae</taxon>
        <taxon>Pentapetalae</taxon>
        <taxon>rosids</taxon>
        <taxon>fabids</taxon>
        <taxon>Fabales</taxon>
        <taxon>Fabaceae</taxon>
        <taxon>Papilionoideae</taxon>
        <taxon>50 kb inversion clade</taxon>
        <taxon>dalbergioids sensu lato</taxon>
        <taxon>Dalbergieae</taxon>
        <taxon>Pterocarpus clade</taxon>
        <taxon>Stylosanthes</taxon>
    </lineage>
</organism>
<gene>
    <name evidence="2" type="ORF">PIB30_082800</name>
</gene>
<name>A0ABU6VUQ8_9FABA</name>
<accession>A0ABU6VUQ8</accession>
<feature type="region of interest" description="Disordered" evidence="1">
    <location>
        <begin position="23"/>
        <end position="48"/>
    </location>
</feature>
<evidence type="ECO:0000313" key="2">
    <source>
        <dbReference type="EMBL" id="MED6175913.1"/>
    </source>
</evidence>
<dbReference type="Proteomes" id="UP001341840">
    <property type="component" value="Unassembled WGS sequence"/>
</dbReference>
<evidence type="ECO:0000256" key="1">
    <source>
        <dbReference type="SAM" id="MobiDB-lite"/>
    </source>
</evidence>
<evidence type="ECO:0000313" key="3">
    <source>
        <dbReference type="Proteomes" id="UP001341840"/>
    </source>
</evidence>
<proteinExistence type="predicted"/>
<comment type="caution">
    <text evidence="2">The sequence shown here is derived from an EMBL/GenBank/DDBJ whole genome shotgun (WGS) entry which is preliminary data.</text>
</comment>
<protein>
    <submittedName>
        <fullName evidence="2">Uncharacterized protein</fullName>
    </submittedName>
</protein>